<dbReference type="InterPro" id="IPR017739">
    <property type="entry name" value="T6SS-assoc_VCA0119"/>
</dbReference>
<evidence type="ECO:0000313" key="4">
    <source>
        <dbReference type="Proteomes" id="UP000186079"/>
    </source>
</evidence>
<evidence type="ECO:0000256" key="1">
    <source>
        <dbReference type="SAM" id="MobiDB-lite"/>
    </source>
</evidence>
<dbReference type="Proteomes" id="UP000186079">
    <property type="component" value="Unassembled WGS sequence"/>
</dbReference>
<dbReference type="Pfam" id="PF16989">
    <property type="entry name" value="T6SS_VasJ"/>
    <property type="match status" value="1"/>
</dbReference>
<sequence>MLEGELARASSVHGSGGTDWQKIREGSEVLLSQQSKDLRVAAWLIWSLYQREGYEGLQAGLAMLAHLCTHHWDSLHPRKLRTRAAAVGWLVPRLDQLFAEPVPMWQRLPLFRALTEALRSLEEVLSTHLGEDAPLLLPLCRTLETQLERASQGQAEPAASTAATPSPTPASPTNLAAGAIDNDKDAQKAFRAQQEAARSLCAWWQRQKATDIKSLRLSRTLLWLNIEALPEHNAERVTALRGLPADKLAAYQERFAQGNYESLLAELESSLARSPFWLDGQHLAWSCLKNLKAEQAMLEVEVQLALFLQRVPGLEGLCFHDGTPFASAEAQAWISAHVLPRLDAQEATATPVVGETQSSPPWENAYHEALLLLRQGGLKAAVQHLKQGMNKAMGKREHFFWQLALARLCYQAKKHELARTLLESLDQTLQTNGLYEWEPELGLEVLTLLRSCYELLPQKQAGTSKEEIYRKLCRLDLEAALE</sequence>
<dbReference type="PANTHER" id="PTHR37024">
    <property type="entry name" value="TYPE VI SECRETION SYSTEM DUF2094 AND IMPA-RELATED DOMAIN PROTEIN"/>
    <property type="match status" value="1"/>
</dbReference>
<organism evidence="3 4">
    <name type="scientific">Pseudomonas flexibilis</name>
    <dbReference type="NCBI Taxonomy" id="706570"/>
    <lineage>
        <taxon>Bacteria</taxon>
        <taxon>Pseudomonadati</taxon>
        <taxon>Pseudomonadota</taxon>
        <taxon>Gammaproteobacteria</taxon>
        <taxon>Pseudomonadales</taxon>
        <taxon>Pseudomonadaceae</taxon>
        <taxon>Pseudomonas</taxon>
    </lineage>
</organism>
<proteinExistence type="predicted"/>
<dbReference type="NCBIfam" id="TIGR03362">
    <property type="entry name" value="VI_chp_7"/>
    <property type="match status" value="1"/>
</dbReference>
<evidence type="ECO:0000313" key="3">
    <source>
        <dbReference type="EMBL" id="SIR37227.1"/>
    </source>
</evidence>
<dbReference type="EMBL" id="FTMC01000021">
    <property type="protein sequence ID" value="SIR37227.1"/>
    <property type="molecule type" value="Genomic_DNA"/>
</dbReference>
<dbReference type="Pfam" id="PF06812">
    <property type="entry name" value="ImpA_N"/>
    <property type="match status" value="1"/>
</dbReference>
<feature type="domain" description="ImpA N-terminal" evidence="2">
    <location>
        <begin position="13"/>
        <end position="91"/>
    </location>
</feature>
<protein>
    <submittedName>
        <fullName evidence="3">Type VI secretion system protein VasJ</fullName>
    </submittedName>
</protein>
<name>A0A1N7ADK7_9PSED</name>
<dbReference type="PANTHER" id="PTHR37024:SF5">
    <property type="entry name" value="IMPA N-TERMINAL DOMAIN-CONTAINING PROTEIN"/>
    <property type="match status" value="1"/>
</dbReference>
<reference evidence="3 4" key="1">
    <citation type="submission" date="2017-01" db="EMBL/GenBank/DDBJ databases">
        <authorList>
            <person name="Mah S.A."/>
            <person name="Swanson W.J."/>
            <person name="Moy G.W."/>
            <person name="Vacquier V.D."/>
        </authorList>
    </citation>
    <scope>NUCLEOTIDE SEQUENCE [LARGE SCALE GENOMIC DNA]</scope>
    <source>
        <strain evidence="3 4">ATCC 29606</strain>
    </source>
</reference>
<gene>
    <name evidence="3" type="ORF">SAMN05421672_12115</name>
</gene>
<feature type="region of interest" description="Disordered" evidence="1">
    <location>
        <begin position="148"/>
        <end position="178"/>
    </location>
</feature>
<evidence type="ECO:0000259" key="2">
    <source>
        <dbReference type="Pfam" id="PF06812"/>
    </source>
</evidence>
<accession>A0A1N7ADK7</accession>
<dbReference type="InterPro" id="IPR010657">
    <property type="entry name" value="ImpA_N"/>
</dbReference>
<dbReference type="AlphaFoldDB" id="A0A1N7ADK7"/>